<keyword evidence="11 14" id="KW-0482">Metalloprotease</keyword>
<dbReference type="FunFam" id="1.20.58.760:FF:000001">
    <property type="entry name" value="ATP-dependent zinc metalloprotease FtsH"/>
    <property type="match status" value="1"/>
</dbReference>
<evidence type="ECO:0000256" key="1">
    <source>
        <dbReference type="ARBA" id="ARBA00004370"/>
    </source>
</evidence>
<keyword evidence="10 14" id="KW-1133">Transmembrane helix</keyword>
<evidence type="ECO:0000256" key="15">
    <source>
        <dbReference type="RuleBase" id="RU003651"/>
    </source>
</evidence>
<dbReference type="GO" id="GO:0005886">
    <property type="term" value="C:plasma membrane"/>
    <property type="evidence" value="ECO:0007669"/>
    <property type="project" value="UniProtKB-SubCell"/>
</dbReference>
<feature type="transmembrane region" description="Helical" evidence="14">
    <location>
        <begin position="41"/>
        <end position="61"/>
    </location>
</feature>
<dbReference type="InterPro" id="IPR037219">
    <property type="entry name" value="Peptidase_M41-like"/>
</dbReference>
<evidence type="ECO:0000256" key="9">
    <source>
        <dbReference type="ARBA" id="ARBA00022840"/>
    </source>
</evidence>
<dbReference type="GO" id="GO:0030163">
    <property type="term" value="P:protein catabolic process"/>
    <property type="evidence" value="ECO:0007669"/>
    <property type="project" value="UniProtKB-UniRule"/>
</dbReference>
<dbReference type="Gene3D" id="3.40.50.300">
    <property type="entry name" value="P-loop containing nucleotide triphosphate hydrolases"/>
    <property type="match status" value="1"/>
</dbReference>
<dbReference type="EMBL" id="CP000152">
    <property type="protein sequence ID" value="ABB11634.1"/>
    <property type="molecule type" value="Genomic_DNA"/>
</dbReference>
<evidence type="ECO:0000256" key="11">
    <source>
        <dbReference type="ARBA" id="ARBA00023049"/>
    </source>
</evidence>
<dbReference type="FunFam" id="3.40.50.300:FF:000001">
    <property type="entry name" value="ATP-dependent zinc metalloprotease FtsH"/>
    <property type="match status" value="1"/>
</dbReference>
<feature type="binding site" evidence="14">
    <location>
        <position position="469"/>
    </location>
    <ligand>
        <name>Zn(2+)</name>
        <dbReference type="ChEBI" id="CHEBI:29105"/>
        <note>catalytic</note>
    </ligand>
</feature>
<accession>Q396H7</accession>
<keyword evidence="7 14" id="KW-0378">Hydrolase</keyword>
<dbReference type="Pfam" id="PF01434">
    <property type="entry name" value="Peptidase_M41"/>
    <property type="match status" value="1"/>
</dbReference>
<keyword evidence="19" id="KW-1185">Reference proteome</keyword>
<protein>
    <recommendedName>
        <fullName evidence="14">ATP-dependent zinc metalloprotease FtsH</fullName>
        <ecNumber evidence="14">3.4.24.-</ecNumber>
    </recommendedName>
</protein>
<evidence type="ECO:0000256" key="8">
    <source>
        <dbReference type="ARBA" id="ARBA00022833"/>
    </source>
</evidence>
<comment type="similarity">
    <text evidence="15">Belongs to the AAA ATPase family.</text>
</comment>
<dbReference type="PANTHER" id="PTHR23076">
    <property type="entry name" value="METALLOPROTEASE M41 FTSH"/>
    <property type="match status" value="1"/>
</dbReference>
<dbReference type="InterPro" id="IPR003960">
    <property type="entry name" value="ATPase_AAA_CS"/>
</dbReference>
<evidence type="ECO:0000256" key="16">
    <source>
        <dbReference type="SAM" id="MobiDB-lite"/>
    </source>
</evidence>
<evidence type="ECO:0000256" key="12">
    <source>
        <dbReference type="ARBA" id="ARBA00023136"/>
    </source>
</evidence>
<keyword evidence="8 14" id="KW-0862">Zinc</keyword>
<evidence type="ECO:0000256" key="10">
    <source>
        <dbReference type="ARBA" id="ARBA00022989"/>
    </source>
</evidence>
<organism evidence="18 19">
    <name type="scientific">Burkholderia lata (strain ATCC 17760 / DSM 23089 / LMG 22485 / NCIMB 9086 / R18194 / 383)</name>
    <dbReference type="NCBI Taxonomy" id="482957"/>
    <lineage>
        <taxon>Bacteria</taxon>
        <taxon>Pseudomonadati</taxon>
        <taxon>Pseudomonadota</taxon>
        <taxon>Betaproteobacteria</taxon>
        <taxon>Burkholderiales</taxon>
        <taxon>Burkholderiaceae</taxon>
        <taxon>Burkholderia</taxon>
        <taxon>Burkholderia cepacia complex</taxon>
    </lineage>
</organism>
<dbReference type="PANTHER" id="PTHR23076:SF97">
    <property type="entry name" value="ATP-DEPENDENT ZINC METALLOPROTEASE YME1L1"/>
    <property type="match status" value="1"/>
</dbReference>
<dbReference type="GO" id="GO:0004176">
    <property type="term" value="F:ATP-dependent peptidase activity"/>
    <property type="evidence" value="ECO:0007669"/>
    <property type="project" value="InterPro"/>
</dbReference>
<keyword evidence="9 14" id="KW-0067">ATP-binding</keyword>
<dbReference type="Gene3D" id="1.10.8.60">
    <property type="match status" value="1"/>
</dbReference>
<dbReference type="Gene3D" id="1.20.58.760">
    <property type="entry name" value="Peptidase M41"/>
    <property type="match status" value="1"/>
</dbReference>
<comment type="cofactor">
    <cofactor evidence="14">
        <name>Zn(2+)</name>
        <dbReference type="ChEBI" id="CHEBI:29105"/>
    </cofactor>
    <text evidence="14">Binds 1 zinc ion per subunit.</text>
</comment>
<dbReference type="GO" id="GO:0008270">
    <property type="term" value="F:zinc ion binding"/>
    <property type="evidence" value="ECO:0007669"/>
    <property type="project" value="UniProtKB-UniRule"/>
</dbReference>
<dbReference type="GO" id="GO:0016887">
    <property type="term" value="F:ATP hydrolysis activity"/>
    <property type="evidence" value="ECO:0007669"/>
    <property type="project" value="UniProtKB-UniRule"/>
</dbReference>
<dbReference type="InterPro" id="IPR041569">
    <property type="entry name" value="AAA_lid_3"/>
</dbReference>
<evidence type="ECO:0000256" key="7">
    <source>
        <dbReference type="ARBA" id="ARBA00022801"/>
    </source>
</evidence>
<evidence type="ECO:0000256" key="5">
    <source>
        <dbReference type="ARBA" id="ARBA00022723"/>
    </source>
</evidence>
<keyword evidence="4 14" id="KW-0812">Transmembrane</keyword>
<feature type="active site" evidence="14">
    <location>
        <position position="466"/>
    </location>
</feature>
<dbReference type="Pfam" id="PF00004">
    <property type="entry name" value="AAA"/>
    <property type="match status" value="1"/>
</dbReference>
<evidence type="ECO:0000256" key="2">
    <source>
        <dbReference type="ARBA" id="ARBA00010044"/>
    </source>
</evidence>
<keyword evidence="12 14" id="KW-0472">Membrane</keyword>
<comment type="subunit">
    <text evidence="14">Homohexamer.</text>
</comment>
<reference evidence="18" key="1">
    <citation type="submission" date="2005-10" db="EMBL/GenBank/DDBJ databases">
        <title>Complete sequence of chromosome 2 of Burkholderia sp. 383.</title>
        <authorList>
            <consortium name="US DOE Joint Genome Institute"/>
            <person name="Copeland A."/>
            <person name="Lucas S."/>
            <person name="Lapidus A."/>
            <person name="Barry K."/>
            <person name="Detter J.C."/>
            <person name="Glavina T."/>
            <person name="Hammon N."/>
            <person name="Israni S."/>
            <person name="Pitluck S."/>
            <person name="Chain P."/>
            <person name="Malfatti S."/>
            <person name="Shin M."/>
            <person name="Vergez L."/>
            <person name="Schmutz J."/>
            <person name="Larimer F."/>
            <person name="Land M."/>
            <person name="Kyrpides N."/>
            <person name="Lykidis A."/>
            <person name="Richardson P."/>
        </authorList>
    </citation>
    <scope>NUCLEOTIDE SEQUENCE [LARGE SCALE GENOMIC DNA]</scope>
    <source>
        <strain evidence="18">383</strain>
    </source>
</reference>
<name>Q396H7_BURL3</name>
<dbReference type="InterPro" id="IPR003959">
    <property type="entry name" value="ATPase_AAA_core"/>
</dbReference>
<comment type="function">
    <text evidence="14">Acts as a processive, ATP-dependent zinc metallopeptidase for both cytoplasmic and membrane proteins. Plays a role in the quality control of integral membrane proteins.</text>
</comment>
<evidence type="ECO:0000313" key="19">
    <source>
        <dbReference type="Proteomes" id="UP000002705"/>
    </source>
</evidence>
<evidence type="ECO:0000256" key="3">
    <source>
        <dbReference type="ARBA" id="ARBA00022670"/>
    </source>
</evidence>
<keyword evidence="14" id="KW-1003">Cell membrane</keyword>
<dbReference type="InterPro" id="IPR003593">
    <property type="entry name" value="AAA+_ATPase"/>
</dbReference>
<feature type="transmembrane region" description="Helical" evidence="14">
    <location>
        <begin position="151"/>
        <end position="169"/>
    </location>
</feature>
<dbReference type="AlphaFoldDB" id="Q396H7"/>
<dbReference type="Pfam" id="PF17862">
    <property type="entry name" value="AAA_lid_3"/>
    <property type="match status" value="1"/>
</dbReference>
<dbReference type="PATRIC" id="fig|482957.22.peg.5219"/>
<feature type="domain" description="AAA+ ATPase" evidence="17">
    <location>
        <begin position="235"/>
        <end position="374"/>
    </location>
</feature>
<keyword evidence="14" id="KW-0997">Cell inner membrane</keyword>
<comment type="similarity">
    <text evidence="13 14">In the central section; belongs to the AAA ATPase family.</text>
</comment>
<dbReference type="InterPro" id="IPR005936">
    <property type="entry name" value="FtsH"/>
</dbReference>
<proteinExistence type="inferred from homology"/>
<dbReference type="NCBIfam" id="TIGR01241">
    <property type="entry name" value="FtsH_fam"/>
    <property type="match status" value="1"/>
</dbReference>
<feature type="region of interest" description="Disordered" evidence="16">
    <location>
        <begin position="646"/>
        <end position="692"/>
    </location>
</feature>
<comment type="similarity">
    <text evidence="2 14">In the C-terminal section; belongs to the peptidase M41 family.</text>
</comment>
<sequence length="692" mass="74961">MPLPHGRRWRAPAARAPAHVRRAAQRSVHVRPDAMDRKFDYPGLLIAAGFFVLFAAQLLMLHPTSASIAYSDFHRLVTARLVDDLEVGPAAISGTLKMPQAGTMLPASEVAAVQQAGAPWRFTTNRVTDEHLTDTLTAAGIRYHGAPDTSWIASLASWLLPLVLFVFIWNMMLRKRGGLQDFTGMGKSRARVYVQQETGITFDDIAGIDEAKAELQQLVAFLRNPDRYQRLGGKIPKGVLVVGAPGTGKTLLARAVAGEAAVPFFSISGSAFVEMFVGVGAARVRDLFEQAQQKAPCIVFVDELDALGKVRGVGPMSGNDEREQTLNQLLVEMDGFQAGSGVIIMAATNRPEILDPALLRPGRFDRHIAIDRPDVNGRRQILGVHVKRVKLAADVDLGELASRTPGFVGADLANVVNEAALHAAELGKPAIGMADFDEAIDRALTGLERKSRVMNAQEKLTIAYHEAGHALVAESRAHCDPVKKVSIIPRGVAALGYTQQVPTEDRYVLRRSELLDRIDALLGGRVAEELVFGDVSTGAQNDLERATAMARHMVMQYGMSEKIGLATFDDGDARQGMPGAWHAGDGRCSEHTARMIDDEVHTLLTDAHARVAATLADRREALERIAQRLLQCEVLERDALQALIDGRVEPSPAKTAAPDDEAGARGGAVETEQASSVERDFVAYGPPREPDR</sequence>
<keyword evidence="5 14" id="KW-0479">Metal-binding</keyword>
<feature type="binding site" evidence="14">
    <location>
        <begin position="243"/>
        <end position="250"/>
    </location>
    <ligand>
        <name>ATP</name>
        <dbReference type="ChEBI" id="CHEBI:30616"/>
    </ligand>
</feature>
<comment type="subcellular location">
    <subcellularLocation>
        <location evidence="14">Cell inner membrane</location>
        <topology evidence="14">Multi-pass membrane protein</topology>
        <orientation evidence="14">Cytoplasmic side</orientation>
    </subcellularLocation>
    <subcellularLocation>
        <location evidence="1">Membrane</location>
    </subcellularLocation>
</comment>
<dbReference type="EC" id="3.4.24.-" evidence="14"/>
<dbReference type="GO" id="GO:0006508">
    <property type="term" value="P:proteolysis"/>
    <property type="evidence" value="ECO:0007669"/>
    <property type="project" value="UniProtKB-KW"/>
</dbReference>
<dbReference type="PROSITE" id="PS00674">
    <property type="entry name" value="AAA"/>
    <property type="match status" value="1"/>
</dbReference>
<dbReference type="KEGG" id="bur:Bcep18194_B1520"/>
<gene>
    <name evidence="14" type="primary">ftsH</name>
    <name evidence="18" type="ordered locus">Bcep18194_B1520</name>
</gene>
<dbReference type="GO" id="GO:0004222">
    <property type="term" value="F:metalloendopeptidase activity"/>
    <property type="evidence" value="ECO:0007669"/>
    <property type="project" value="InterPro"/>
</dbReference>
<evidence type="ECO:0000256" key="4">
    <source>
        <dbReference type="ARBA" id="ARBA00022692"/>
    </source>
</evidence>
<dbReference type="InterPro" id="IPR000642">
    <property type="entry name" value="Peptidase_M41"/>
</dbReference>
<evidence type="ECO:0000256" key="13">
    <source>
        <dbReference type="ARBA" id="ARBA00061570"/>
    </source>
</evidence>
<dbReference type="GO" id="GO:0005524">
    <property type="term" value="F:ATP binding"/>
    <property type="evidence" value="ECO:0007669"/>
    <property type="project" value="UniProtKB-UniRule"/>
</dbReference>
<keyword evidence="3 14" id="KW-0645">Protease</keyword>
<dbReference type="HOGENOM" id="CLU_000688_16_2_4"/>
<feature type="binding site" evidence="14">
    <location>
        <position position="465"/>
    </location>
    <ligand>
        <name>Zn(2+)</name>
        <dbReference type="ChEBI" id="CHEBI:29105"/>
        <note>catalytic</note>
    </ligand>
</feature>
<dbReference type="FunFam" id="1.10.8.60:FF:000001">
    <property type="entry name" value="ATP-dependent zinc metalloprotease FtsH"/>
    <property type="match status" value="1"/>
</dbReference>
<dbReference type="SUPFAM" id="SSF52540">
    <property type="entry name" value="P-loop containing nucleoside triphosphate hydrolases"/>
    <property type="match status" value="1"/>
</dbReference>
<dbReference type="Proteomes" id="UP000002705">
    <property type="component" value="Chromosome 2"/>
</dbReference>
<evidence type="ECO:0000256" key="14">
    <source>
        <dbReference type="HAMAP-Rule" id="MF_01458"/>
    </source>
</evidence>
<dbReference type="InterPro" id="IPR027417">
    <property type="entry name" value="P-loop_NTPase"/>
</dbReference>
<keyword evidence="6 14" id="KW-0547">Nucleotide-binding</keyword>
<dbReference type="HAMAP" id="MF_01458">
    <property type="entry name" value="FtsH"/>
    <property type="match status" value="1"/>
</dbReference>
<dbReference type="SMART" id="SM00382">
    <property type="entry name" value="AAA"/>
    <property type="match status" value="1"/>
</dbReference>
<evidence type="ECO:0000256" key="6">
    <source>
        <dbReference type="ARBA" id="ARBA00022741"/>
    </source>
</evidence>
<feature type="binding site" evidence="14">
    <location>
        <position position="542"/>
    </location>
    <ligand>
        <name>Zn(2+)</name>
        <dbReference type="ChEBI" id="CHEBI:29105"/>
        <note>catalytic</note>
    </ligand>
</feature>
<evidence type="ECO:0000313" key="18">
    <source>
        <dbReference type="EMBL" id="ABB11634.1"/>
    </source>
</evidence>
<dbReference type="CDD" id="cd19501">
    <property type="entry name" value="RecA-like_FtsH"/>
    <property type="match status" value="1"/>
</dbReference>
<evidence type="ECO:0000259" key="17">
    <source>
        <dbReference type="SMART" id="SM00382"/>
    </source>
</evidence>
<dbReference type="SUPFAM" id="SSF140990">
    <property type="entry name" value="FtsH protease domain-like"/>
    <property type="match status" value="1"/>
</dbReference>